<feature type="compositionally biased region" description="Basic and acidic residues" evidence="1">
    <location>
        <begin position="643"/>
        <end position="655"/>
    </location>
</feature>
<accession>A0A7J6P2B1</accession>
<feature type="compositionally biased region" description="Polar residues" evidence="1">
    <location>
        <begin position="824"/>
        <end position="833"/>
    </location>
</feature>
<dbReference type="SUPFAM" id="SSF56112">
    <property type="entry name" value="Protein kinase-like (PK-like)"/>
    <property type="match status" value="1"/>
</dbReference>
<reference evidence="3 4" key="1">
    <citation type="submission" date="2020-04" db="EMBL/GenBank/DDBJ databases">
        <title>Perkinsus olseni comparative genomics.</title>
        <authorList>
            <person name="Bogema D.R."/>
        </authorList>
    </citation>
    <scope>NUCLEOTIDE SEQUENCE [LARGE SCALE GENOMIC DNA]</scope>
    <source>
        <strain evidence="3">00978-12</strain>
    </source>
</reference>
<dbReference type="Gene3D" id="1.10.510.10">
    <property type="entry name" value="Transferase(Phosphotransferase) domain 1"/>
    <property type="match status" value="1"/>
</dbReference>
<feature type="compositionally biased region" description="Low complexity" evidence="1">
    <location>
        <begin position="712"/>
        <end position="724"/>
    </location>
</feature>
<feature type="compositionally biased region" description="Acidic residues" evidence="1">
    <location>
        <begin position="845"/>
        <end position="854"/>
    </location>
</feature>
<evidence type="ECO:0000256" key="1">
    <source>
        <dbReference type="SAM" id="MobiDB-lite"/>
    </source>
</evidence>
<dbReference type="Proteomes" id="UP000541610">
    <property type="component" value="Unassembled WGS sequence"/>
</dbReference>
<feature type="region of interest" description="Disordered" evidence="1">
    <location>
        <begin position="795"/>
        <end position="854"/>
    </location>
</feature>
<dbReference type="InterPro" id="IPR011989">
    <property type="entry name" value="ARM-like"/>
</dbReference>
<dbReference type="PROSITE" id="PS50011">
    <property type="entry name" value="PROTEIN_KINASE_DOM"/>
    <property type="match status" value="1"/>
</dbReference>
<dbReference type="GO" id="GO:0004672">
    <property type="term" value="F:protein kinase activity"/>
    <property type="evidence" value="ECO:0007669"/>
    <property type="project" value="InterPro"/>
</dbReference>
<dbReference type="Gene3D" id="1.25.10.10">
    <property type="entry name" value="Leucine-rich Repeat Variant"/>
    <property type="match status" value="1"/>
</dbReference>
<feature type="region of interest" description="Disordered" evidence="1">
    <location>
        <begin position="643"/>
        <end position="663"/>
    </location>
</feature>
<protein>
    <recommendedName>
        <fullName evidence="2">Protein kinase domain-containing protein</fullName>
    </recommendedName>
</protein>
<dbReference type="InterPro" id="IPR011009">
    <property type="entry name" value="Kinase-like_dom_sf"/>
</dbReference>
<dbReference type="OrthoDB" id="447103at2759"/>
<organism evidence="3 4">
    <name type="scientific">Perkinsus olseni</name>
    <name type="common">Perkinsus atlanticus</name>
    <dbReference type="NCBI Taxonomy" id="32597"/>
    <lineage>
        <taxon>Eukaryota</taxon>
        <taxon>Sar</taxon>
        <taxon>Alveolata</taxon>
        <taxon>Perkinsozoa</taxon>
        <taxon>Perkinsea</taxon>
        <taxon>Perkinsida</taxon>
        <taxon>Perkinsidae</taxon>
        <taxon>Perkinsus</taxon>
    </lineage>
</organism>
<dbReference type="EMBL" id="JABANP010000113">
    <property type="protein sequence ID" value="KAF4689866.1"/>
    <property type="molecule type" value="Genomic_DNA"/>
</dbReference>
<feature type="domain" description="Protein kinase" evidence="2">
    <location>
        <begin position="32"/>
        <end position="404"/>
    </location>
</feature>
<feature type="region of interest" description="Disordered" evidence="1">
    <location>
        <begin position="694"/>
        <end position="744"/>
    </location>
</feature>
<dbReference type="InterPro" id="IPR051177">
    <property type="entry name" value="CIK-Related_Protein"/>
</dbReference>
<feature type="compositionally biased region" description="Polar residues" evidence="1">
    <location>
        <begin position="805"/>
        <end position="814"/>
    </location>
</feature>
<dbReference type="PANTHER" id="PTHR12984:SF3">
    <property type="entry name" value="N-TERMINAL KINASE-LIKE PROTEIN"/>
    <property type="match status" value="1"/>
</dbReference>
<comment type="caution">
    <text evidence="3">The sequence shown here is derived from an EMBL/GenBank/DDBJ whole genome shotgun (WGS) entry which is preliminary data.</text>
</comment>
<dbReference type="GO" id="GO:0005524">
    <property type="term" value="F:ATP binding"/>
    <property type="evidence" value="ECO:0007669"/>
    <property type="project" value="InterPro"/>
</dbReference>
<name>A0A7J6P2B1_PEROL</name>
<gene>
    <name evidence="3" type="ORF">FOZ60_001059</name>
</gene>
<dbReference type="SUPFAM" id="SSF48371">
    <property type="entry name" value="ARM repeat"/>
    <property type="match status" value="1"/>
</dbReference>
<proteinExistence type="predicted"/>
<dbReference type="PANTHER" id="PTHR12984">
    <property type="entry name" value="SCY1-RELATED S/T PROTEIN KINASE-LIKE"/>
    <property type="match status" value="1"/>
</dbReference>
<evidence type="ECO:0000313" key="4">
    <source>
        <dbReference type="Proteomes" id="UP000541610"/>
    </source>
</evidence>
<evidence type="ECO:0000313" key="3">
    <source>
        <dbReference type="EMBL" id="KAF4689866.1"/>
    </source>
</evidence>
<dbReference type="AlphaFoldDB" id="A0A7J6P2B1"/>
<dbReference type="Gene3D" id="3.30.200.20">
    <property type="entry name" value="Phosphorylase Kinase, domain 1"/>
    <property type="match status" value="1"/>
</dbReference>
<evidence type="ECO:0000259" key="2">
    <source>
        <dbReference type="PROSITE" id="PS50011"/>
    </source>
</evidence>
<dbReference type="InterPro" id="IPR000719">
    <property type="entry name" value="Prot_kinase_dom"/>
</dbReference>
<dbReference type="InterPro" id="IPR016024">
    <property type="entry name" value="ARM-type_fold"/>
</dbReference>
<sequence>MLNALYKSVVSTVGNVTGLGGLPSSMKFHITKKVVDGGGRSSFWEVYEGTSKADGSEVTALVLLKKTATYTEVLMARNAMNRMRTLRHPCVLKVYDAVENDTGIYVVVERCSRLADFSWRQEDRKQPCVWGLDDGSSLVRYSIISALRFLIVDGKLVHDNASLVDLSGVWRWLWAATNSSTDVDVVKTYRATTGKLCNVGPQSVFVTPEGEFRLGGFELARPISEADGNRLVSDIDSSGLTRFVPPRSLMSGNPSVVDLYGLALVAAYLLNGEVLYRGEESFNPGEDPAASIPSQYRGGFRSLSLHEISRARDAGMVVTRLANSSFLKENSQVTILHFLESQLRLATAAAQDEFFDSVLPNALSSLPVTMQVTVLLHNLVQVVDDVSRLAAPALVNLTKIGTYLSPEEFKRDLLPTVLKLFGSSDRKLDIEVQSVLAARMELRELGWFLHASIKPGTIRYRLLCNMDVYVEHMDNKVVENTLYPEISSGFNDSHSAIREQTLKSIVLLAPKLKTSTVTNKVLRNLTKLQGDPEPSIRTNTAICIGKISDYFDPGQKPQILLNAFVTGMKDSFSPCRVACIQALQATSSIYDPAELGGKALPLLVLRLVDPSPEVQDAAYDALQPMVKIVREGMLEARRVAQLKEDHGEASTDSHGLEGGAAAKSASTSSGAYNVFGRFGLGVAQAGPTSGNIGDSRAGYAKVENNGPPPAAPQATSYSSSTSSSLGMNARHEAPEKSTGGAKLDLDFDDDLDNVGEDFWGEFDDVPLPAEHSPTNEHYTPRDETQLADARFEMHPHTSAGPVSNKVETSSSHNIGNGVHPVPKVTSNSSTKTAQKNEARKISEGWGDDFDWDNF</sequence>